<sequence>MLPTTGGISRRRVATTNNPTSNYSGATPHYSDDEDEDRRRTTPSTQRGSPHSPDRPSSSSAALANGTSAGADADSPTNGSAKRERDPSLTLMEEILLLGLKDNEGYLSFWNDNLSYVLRACILMELALRKRIRIMKDAYTGMVDLMHRKVEVISTRSTGEVLLDEALKLMKREQRSVMSWIDLLSGETWNISKASYQLKQVRERLAKGL</sequence>
<reference evidence="1" key="1">
    <citation type="submission" date="2022-06" db="EMBL/GenBank/DDBJ databases">
        <title>Phylogenomic reconstructions and comparative analyses of Kickxellomycotina fungi.</title>
        <authorList>
            <person name="Reynolds N.K."/>
            <person name="Stajich J.E."/>
            <person name="Barry K."/>
            <person name="Grigoriev I.V."/>
            <person name="Crous P."/>
            <person name="Smith M.E."/>
        </authorList>
    </citation>
    <scope>NUCLEOTIDE SEQUENCE</scope>
    <source>
        <strain evidence="1">RSA 2271</strain>
    </source>
</reference>
<keyword evidence="2" id="KW-1185">Reference proteome</keyword>
<accession>A0ACC1HLZ1</accession>
<organism evidence="1 2">
    <name type="scientific">Spiromyces aspiralis</name>
    <dbReference type="NCBI Taxonomy" id="68401"/>
    <lineage>
        <taxon>Eukaryota</taxon>
        <taxon>Fungi</taxon>
        <taxon>Fungi incertae sedis</taxon>
        <taxon>Zoopagomycota</taxon>
        <taxon>Kickxellomycotina</taxon>
        <taxon>Kickxellomycetes</taxon>
        <taxon>Kickxellales</taxon>
        <taxon>Kickxellaceae</taxon>
        <taxon>Spiromyces</taxon>
    </lineage>
</organism>
<evidence type="ECO:0000313" key="2">
    <source>
        <dbReference type="Proteomes" id="UP001145114"/>
    </source>
</evidence>
<dbReference type="Proteomes" id="UP001145114">
    <property type="component" value="Unassembled WGS sequence"/>
</dbReference>
<proteinExistence type="predicted"/>
<gene>
    <name evidence="1" type="ORF">EV182_005901</name>
</gene>
<protein>
    <submittedName>
        <fullName evidence="1">Uncharacterized protein</fullName>
    </submittedName>
</protein>
<feature type="non-terminal residue" evidence="1">
    <location>
        <position position="209"/>
    </location>
</feature>
<dbReference type="EMBL" id="JAMZIH010002257">
    <property type="protein sequence ID" value="KAJ1677563.1"/>
    <property type="molecule type" value="Genomic_DNA"/>
</dbReference>
<comment type="caution">
    <text evidence="1">The sequence shown here is derived from an EMBL/GenBank/DDBJ whole genome shotgun (WGS) entry which is preliminary data.</text>
</comment>
<evidence type="ECO:0000313" key="1">
    <source>
        <dbReference type="EMBL" id="KAJ1677563.1"/>
    </source>
</evidence>
<name>A0ACC1HLZ1_9FUNG</name>